<dbReference type="HOGENOM" id="CLU_1522492_0_0_9"/>
<dbReference type="Proteomes" id="UP000000212">
    <property type="component" value="Chromosome"/>
</dbReference>
<reference evidence="2" key="1">
    <citation type="journal article" date="2013" name="Genome Announc.">
        <title>Complete Chromosome Sequence of Carnobacterium maltaromaticum LMA 28.</title>
        <authorList>
            <person name="Cailliez-Grimal C."/>
            <person name="Chaillou S."/>
            <person name="Anba-Mondoloni J."/>
            <person name="Loux V."/>
            <person name="Afzal M.I."/>
            <person name="Rahman A."/>
            <person name="Kergourlay G."/>
            <person name="Champomier-Verges M.C."/>
            <person name="Zagorec M."/>
            <person name="Dalgaard P."/>
            <person name="Leisner J.J."/>
            <person name="Prevost H."/>
            <person name="Revol-Junelles A.M."/>
            <person name="Borges F."/>
        </authorList>
    </citation>
    <scope>NUCLEOTIDE SEQUENCE</scope>
    <source>
        <strain evidence="2">LMA28</strain>
    </source>
</reference>
<keyword evidence="2" id="KW-1185">Reference proteome</keyword>
<name>K8E730_CARML</name>
<proteinExistence type="predicted"/>
<dbReference type="KEGG" id="cml:BN424_3271"/>
<protein>
    <submittedName>
        <fullName evidence="1">Uncharacterized protein</fullName>
    </submittedName>
</protein>
<dbReference type="EMBL" id="HE999757">
    <property type="protein sequence ID" value="CCO12692.2"/>
    <property type="molecule type" value="Genomic_DNA"/>
</dbReference>
<accession>K8E730</accession>
<dbReference type="AlphaFoldDB" id="K8E730"/>
<evidence type="ECO:0000313" key="1">
    <source>
        <dbReference type="EMBL" id="CCO12692.2"/>
    </source>
</evidence>
<dbReference type="eggNOG" id="ENOG5033699">
    <property type="taxonomic scope" value="Bacteria"/>
</dbReference>
<dbReference type="OrthoDB" id="2316065at2"/>
<sequence>MKKINNNIKPTNSINNTKTSKKNPAIFIDFVEYPNWTHSVRVGDYTNQLKDEKECSKQFYKLINKLLPYIQKQGKKLFNRPDHCHIIQQEKRTLSCKVIKELHGFDLPEETDLWQLSYGEGTRLVCAVISGNSDEDSIIVYPLFIDHHHLIYPSKNKNKQDYGRNALKFCPQKKYT</sequence>
<evidence type="ECO:0000313" key="2">
    <source>
        <dbReference type="Proteomes" id="UP000000212"/>
    </source>
</evidence>
<dbReference type="RefSeq" id="WP_015077665.1">
    <property type="nucleotide sequence ID" value="NC_019425.2"/>
</dbReference>
<gene>
    <name evidence="1" type="ORF">BN424_3271</name>
</gene>
<organism evidence="1 2">
    <name type="scientific">Carnobacterium maltaromaticum LMA28</name>
    <dbReference type="NCBI Taxonomy" id="1234679"/>
    <lineage>
        <taxon>Bacteria</taxon>
        <taxon>Bacillati</taxon>
        <taxon>Bacillota</taxon>
        <taxon>Bacilli</taxon>
        <taxon>Lactobacillales</taxon>
        <taxon>Carnobacteriaceae</taxon>
        <taxon>Carnobacterium</taxon>
    </lineage>
</organism>